<protein>
    <submittedName>
        <fullName evidence="8">YicC family protein</fullName>
    </submittedName>
</protein>
<accession>A0A4Y8R9F9</accession>
<gene>
    <name evidence="8" type="ORF">E3C22_21500</name>
</gene>
<evidence type="ECO:0000313" key="9">
    <source>
        <dbReference type="Proteomes" id="UP000298179"/>
    </source>
</evidence>
<dbReference type="OrthoDB" id="9771229at2"/>
<evidence type="ECO:0000256" key="2">
    <source>
        <dbReference type="ARBA" id="ARBA00022722"/>
    </source>
</evidence>
<evidence type="ECO:0000313" key="8">
    <source>
        <dbReference type="EMBL" id="TFF18351.1"/>
    </source>
</evidence>
<keyword evidence="9" id="KW-1185">Reference proteome</keyword>
<dbReference type="GO" id="GO:0016787">
    <property type="term" value="F:hydrolase activity"/>
    <property type="evidence" value="ECO:0007669"/>
    <property type="project" value="UniProtKB-KW"/>
</dbReference>
<dbReference type="PANTHER" id="PTHR30636:SF3">
    <property type="entry name" value="UPF0701 PROTEIN YICC"/>
    <property type="match status" value="1"/>
</dbReference>
<evidence type="ECO:0000256" key="5">
    <source>
        <dbReference type="ARBA" id="ARBA00035648"/>
    </source>
</evidence>
<dbReference type="Proteomes" id="UP000298179">
    <property type="component" value="Unassembled WGS sequence"/>
</dbReference>
<keyword evidence="3" id="KW-0255">Endonuclease</keyword>
<feature type="domain" description="Endoribonuclease YicC-like N-terminal" evidence="6">
    <location>
        <begin position="3"/>
        <end position="158"/>
    </location>
</feature>
<dbReference type="InterPro" id="IPR013527">
    <property type="entry name" value="YicC-like_N"/>
</dbReference>
<evidence type="ECO:0000256" key="4">
    <source>
        <dbReference type="ARBA" id="ARBA00022801"/>
    </source>
</evidence>
<dbReference type="RefSeq" id="WP_134763945.1">
    <property type="nucleotide sequence ID" value="NZ_SOZD01000009.1"/>
</dbReference>
<keyword evidence="2" id="KW-0540">Nuclease</keyword>
<reference evidence="8 9" key="1">
    <citation type="submission" date="2019-03" db="EMBL/GenBank/DDBJ databases">
        <title>Jiella endophytica sp. nov., a novel endophytic bacterium isolated from root of Ficus microcarpa Linn. f.</title>
        <authorList>
            <person name="Tuo L."/>
        </authorList>
    </citation>
    <scope>NUCLEOTIDE SEQUENCE [LARGE SCALE GENOMIC DNA]</scope>
    <source>
        <strain evidence="8 9">CBS5Q-3</strain>
    </source>
</reference>
<dbReference type="EMBL" id="SOZD01000009">
    <property type="protein sequence ID" value="TFF18351.1"/>
    <property type="molecule type" value="Genomic_DNA"/>
</dbReference>
<sequence length="295" mass="31997">MAVRSMTGFARTEVETAAGSFVWELRAVNGKGLDVRFRLPQGMEHLEADLKRRLSAVITRGNLQANLQWRREGGAPSLVVNEEMLSRLLAMSGKLVAEGHAAPPTADGLLAIKGLIDIAEESLDETGAKARDAAVVAGFEDALARLEEVRREEGAALAKVLSARLGEISELAEKADRDPARTTEAIRRRLQEQVEALIGASEDLDPARLHQEAAILAAKADIREEIDRLRAHLAATGTLLADGGVIGRRLDFLSQEFHRESNTICSKSNAASLTAIGLDLKVVVDQFREQVQNIE</sequence>
<dbReference type="PANTHER" id="PTHR30636">
    <property type="entry name" value="UPF0701 PROTEIN YICC"/>
    <property type="match status" value="1"/>
</dbReference>
<evidence type="ECO:0000259" key="6">
    <source>
        <dbReference type="Pfam" id="PF03755"/>
    </source>
</evidence>
<name>A0A4Y8R9F9_9HYPH</name>
<evidence type="ECO:0000259" key="7">
    <source>
        <dbReference type="Pfam" id="PF08340"/>
    </source>
</evidence>
<comment type="caution">
    <text evidence="8">The sequence shown here is derived from an EMBL/GenBank/DDBJ whole genome shotgun (WGS) entry which is preliminary data.</text>
</comment>
<evidence type="ECO:0000256" key="3">
    <source>
        <dbReference type="ARBA" id="ARBA00022759"/>
    </source>
</evidence>
<dbReference type="Pfam" id="PF03755">
    <property type="entry name" value="YicC-like_N"/>
    <property type="match status" value="1"/>
</dbReference>
<evidence type="ECO:0000256" key="1">
    <source>
        <dbReference type="ARBA" id="ARBA00001968"/>
    </source>
</evidence>
<comment type="cofactor">
    <cofactor evidence="1">
        <name>a divalent metal cation</name>
        <dbReference type="ChEBI" id="CHEBI:60240"/>
    </cofactor>
</comment>
<proteinExistence type="inferred from homology"/>
<dbReference type="NCBIfam" id="TIGR00255">
    <property type="entry name" value="YicC/YloC family endoribonuclease"/>
    <property type="match status" value="1"/>
</dbReference>
<feature type="domain" description="Endoribonuclease YicC-like C-terminal" evidence="7">
    <location>
        <begin position="181"/>
        <end position="295"/>
    </location>
</feature>
<dbReference type="InterPro" id="IPR005229">
    <property type="entry name" value="YicC/YloC-like"/>
</dbReference>
<dbReference type="Pfam" id="PF08340">
    <property type="entry name" value="YicC-like_C"/>
    <property type="match status" value="1"/>
</dbReference>
<comment type="similarity">
    <text evidence="5">Belongs to the YicC/YloC family.</text>
</comment>
<dbReference type="InterPro" id="IPR013551">
    <property type="entry name" value="YicC-like_C"/>
</dbReference>
<dbReference type="AlphaFoldDB" id="A0A4Y8R9F9"/>
<organism evidence="8 9">
    <name type="scientific">Jiella endophytica</name>
    <dbReference type="NCBI Taxonomy" id="2558362"/>
    <lineage>
        <taxon>Bacteria</taxon>
        <taxon>Pseudomonadati</taxon>
        <taxon>Pseudomonadota</taxon>
        <taxon>Alphaproteobacteria</taxon>
        <taxon>Hyphomicrobiales</taxon>
        <taxon>Aurantimonadaceae</taxon>
        <taxon>Jiella</taxon>
    </lineage>
</organism>
<dbReference type="GO" id="GO:0004521">
    <property type="term" value="F:RNA endonuclease activity"/>
    <property type="evidence" value="ECO:0007669"/>
    <property type="project" value="InterPro"/>
</dbReference>
<keyword evidence="4" id="KW-0378">Hydrolase</keyword>